<feature type="non-terminal residue" evidence="3">
    <location>
        <position position="1"/>
    </location>
</feature>
<keyword evidence="2" id="KW-0812">Transmembrane</keyword>
<keyword evidence="2" id="KW-0472">Membrane</keyword>
<name>X0VSY6_9ZZZZ</name>
<feature type="non-terminal residue" evidence="3">
    <location>
        <position position="255"/>
    </location>
</feature>
<reference evidence="3" key="1">
    <citation type="journal article" date="2014" name="Front. Microbiol.">
        <title>High frequency of phylogenetically diverse reductive dehalogenase-homologous genes in deep subseafloor sedimentary metagenomes.</title>
        <authorList>
            <person name="Kawai M."/>
            <person name="Futagami T."/>
            <person name="Toyoda A."/>
            <person name="Takaki Y."/>
            <person name="Nishi S."/>
            <person name="Hori S."/>
            <person name="Arai W."/>
            <person name="Tsubouchi T."/>
            <person name="Morono Y."/>
            <person name="Uchiyama I."/>
            <person name="Ito T."/>
            <person name="Fujiyama A."/>
            <person name="Inagaki F."/>
            <person name="Takami H."/>
        </authorList>
    </citation>
    <scope>NUCLEOTIDE SEQUENCE</scope>
    <source>
        <strain evidence="3">Expedition CK06-06</strain>
    </source>
</reference>
<dbReference type="InterPro" id="IPR011990">
    <property type="entry name" value="TPR-like_helical_dom_sf"/>
</dbReference>
<evidence type="ECO:0008006" key="4">
    <source>
        <dbReference type="Google" id="ProtNLM"/>
    </source>
</evidence>
<dbReference type="SUPFAM" id="SSF48452">
    <property type="entry name" value="TPR-like"/>
    <property type="match status" value="1"/>
</dbReference>
<proteinExistence type="predicted"/>
<evidence type="ECO:0000313" key="3">
    <source>
        <dbReference type="EMBL" id="GAG14272.1"/>
    </source>
</evidence>
<evidence type="ECO:0000256" key="2">
    <source>
        <dbReference type="SAM" id="Phobius"/>
    </source>
</evidence>
<dbReference type="AlphaFoldDB" id="X0VSY6"/>
<feature type="compositionally biased region" description="Acidic residues" evidence="1">
    <location>
        <begin position="230"/>
        <end position="239"/>
    </location>
</feature>
<feature type="region of interest" description="Disordered" evidence="1">
    <location>
        <begin position="228"/>
        <end position="255"/>
    </location>
</feature>
<gene>
    <name evidence="3" type="ORF">S01H1_59440</name>
</gene>
<accession>X0VSY6</accession>
<organism evidence="3">
    <name type="scientific">marine sediment metagenome</name>
    <dbReference type="NCBI Taxonomy" id="412755"/>
    <lineage>
        <taxon>unclassified sequences</taxon>
        <taxon>metagenomes</taxon>
        <taxon>ecological metagenomes</taxon>
    </lineage>
</organism>
<dbReference type="EMBL" id="BARS01038871">
    <property type="protein sequence ID" value="GAG14272.1"/>
    <property type="molecule type" value="Genomic_DNA"/>
</dbReference>
<dbReference type="Gene3D" id="1.25.40.10">
    <property type="entry name" value="Tetratricopeptide repeat domain"/>
    <property type="match status" value="1"/>
</dbReference>
<feature type="transmembrane region" description="Helical" evidence="2">
    <location>
        <begin position="6"/>
        <end position="27"/>
    </location>
</feature>
<sequence>FIWLFYPFNLTLGFLSFLILGLWVSTNTWETDKKAIKEFSFSDSPQKAFFTMMLCIFLIVGSLLGNYHIIQKYRANLAYSQGLELMVKQDPDLDQVIQKISEAINLDAKDTYFRDLSEVFLFQINEIISNQDLGEEEKQELFQQIVSNTEAAATTAVQINQGNSENWLQLAAVYENFALFGIEGTQEVALLNYTKTSELDPQNPQVPLNIGRVYKTAGDRIKAQIALQEQETEEEQGTEELEKAAEQSFDSALQF</sequence>
<keyword evidence="2" id="KW-1133">Transmembrane helix</keyword>
<evidence type="ECO:0000256" key="1">
    <source>
        <dbReference type="SAM" id="MobiDB-lite"/>
    </source>
</evidence>
<protein>
    <recommendedName>
        <fullName evidence="4">Tetratricopeptide repeat-like domain-containing protein</fullName>
    </recommendedName>
</protein>
<feature type="transmembrane region" description="Helical" evidence="2">
    <location>
        <begin position="48"/>
        <end position="70"/>
    </location>
</feature>
<comment type="caution">
    <text evidence="3">The sequence shown here is derived from an EMBL/GenBank/DDBJ whole genome shotgun (WGS) entry which is preliminary data.</text>
</comment>